<dbReference type="EMBL" id="JAULSX010000003">
    <property type="protein sequence ID" value="KAK3495295.1"/>
    <property type="molecule type" value="Genomic_DNA"/>
</dbReference>
<dbReference type="AlphaFoldDB" id="A0AAJ0IBI4"/>
<evidence type="ECO:0000313" key="3">
    <source>
        <dbReference type="Proteomes" id="UP001285908"/>
    </source>
</evidence>
<gene>
    <name evidence="2" type="ORF">B0T23DRAFT_395309</name>
</gene>
<name>A0AAJ0IBI4_9PEZI</name>
<organism evidence="2 3">
    <name type="scientific">Neurospora hispaniola</name>
    <dbReference type="NCBI Taxonomy" id="588809"/>
    <lineage>
        <taxon>Eukaryota</taxon>
        <taxon>Fungi</taxon>
        <taxon>Dikarya</taxon>
        <taxon>Ascomycota</taxon>
        <taxon>Pezizomycotina</taxon>
        <taxon>Sordariomycetes</taxon>
        <taxon>Sordariomycetidae</taxon>
        <taxon>Sordariales</taxon>
        <taxon>Sordariaceae</taxon>
        <taxon>Neurospora</taxon>
    </lineage>
</organism>
<dbReference type="GeneID" id="87875803"/>
<comment type="caution">
    <text evidence="2">The sequence shown here is derived from an EMBL/GenBank/DDBJ whole genome shotgun (WGS) entry which is preliminary data.</text>
</comment>
<feature type="region of interest" description="Disordered" evidence="1">
    <location>
        <begin position="1"/>
        <end position="21"/>
    </location>
</feature>
<protein>
    <submittedName>
        <fullName evidence="2">Uncharacterized protein</fullName>
    </submittedName>
</protein>
<proteinExistence type="predicted"/>
<feature type="compositionally biased region" description="Basic and acidic residues" evidence="1">
    <location>
        <begin position="421"/>
        <end position="439"/>
    </location>
</feature>
<keyword evidence="3" id="KW-1185">Reference proteome</keyword>
<dbReference type="RefSeq" id="XP_062694724.1">
    <property type="nucleotide sequence ID" value="XM_062838181.1"/>
</dbReference>
<sequence>MAEKAHSTANDGGSNDVAAPTNADSRTFVQAASTQSYTAEGTYYPNAAHYPVNTTTYPVNTSNHPVNTTNPHVNTSNQPVNTTYNPVRTIYPNRANHTVGSNGPNGPGSIIPLNSTNIVNNNQPPGNLYPTRNPPVASVPNVAQHFLPGGQGMNSHHHLAGTPNLAPSHNPVPNYPRPPALDVAPHFSRGQGMNSDHHLAGTTSLAPSHNPVPNYPHPPALDVAPHFSGDRGLNSHHHLTGNTNLSHNPVPNHAHLPARDVAPNNFSGGQAMASPYHPSTQHLAGNPYPNFEQNPIPNPPHPPAPSAQATTHVPAVARPPVIRPAVPSGQTRVCKGSRRQGIHYPCVKNPPNRVWKTKGHARKCRDCLANKPSERACRLIDALEAAGLEPCSNCYVKAARGDGDGGLCPDCLADKQANAKLRKEGKGKGRKKGNGDDVPRGGPGGGPPKGDGGGGGGSGPAPGAVGVVLSGIDQMAY</sequence>
<evidence type="ECO:0000313" key="2">
    <source>
        <dbReference type="EMBL" id="KAK3495295.1"/>
    </source>
</evidence>
<accession>A0AAJ0IBI4</accession>
<dbReference type="Proteomes" id="UP001285908">
    <property type="component" value="Unassembled WGS sequence"/>
</dbReference>
<feature type="region of interest" description="Disordered" evidence="1">
    <location>
        <begin position="421"/>
        <end position="465"/>
    </location>
</feature>
<evidence type="ECO:0000256" key="1">
    <source>
        <dbReference type="SAM" id="MobiDB-lite"/>
    </source>
</evidence>
<feature type="compositionally biased region" description="Gly residues" evidence="1">
    <location>
        <begin position="441"/>
        <end position="460"/>
    </location>
</feature>
<reference evidence="2 3" key="1">
    <citation type="journal article" date="2023" name="Mol. Phylogenet. Evol.">
        <title>Genome-scale phylogeny and comparative genomics of the fungal order Sordariales.</title>
        <authorList>
            <person name="Hensen N."/>
            <person name="Bonometti L."/>
            <person name="Westerberg I."/>
            <person name="Brannstrom I.O."/>
            <person name="Guillou S."/>
            <person name="Cros-Aarteil S."/>
            <person name="Calhoun S."/>
            <person name="Haridas S."/>
            <person name="Kuo A."/>
            <person name="Mondo S."/>
            <person name="Pangilinan J."/>
            <person name="Riley R."/>
            <person name="LaButti K."/>
            <person name="Andreopoulos B."/>
            <person name="Lipzen A."/>
            <person name="Chen C."/>
            <person name="Yan M."/>
            <person name="Daum C."/>
            <person name="Ng V."/>
            <person name="Clum A."/>
            <person name="Steindorff A."/>
            <person name="Ohm R.A."/>
            <person name="Martin F."/>
            <person name="Silar P."/>
            <person name="Natvig D.O."/>
            <person name="Lalanne C."/>
            <person name="Gautier V."/>
            <person name="Ament-Velasquez S.L."/>
            <person name="Kruys A."/>
            <person name="Hutchinson M.I."/>
            <person name="Powell A.J."/>
            <person name="Barry K."/>
            <person name="Miller A.N."/>
            <person name="Grigoriev I.V."/>
            <person name="Debuchy R."/>
            <person name="Gladieux P."/>
            <person name="Hiltunen Thoren M."/>
            <person name="Johannesson H."/>
        </authorList>
    </citation>
    <scope>NUCLEOTIDE SEQUENCE [LARGE SCALE GENOMIC DNA]</scope>
    <source>
        <strain evidence="2 3">FGSC 10403</strain>
    </source>
</reference>